<dbReference type="RefSeq" id="WP_377482295.1">
    <property type="nucleotide sequence ID" value="NZ_JBHLTN010000016.1"/>
</dbReference>
<dbReference type="InterPro" id="IPR011051">
    <property type="entry name" value="RmlC_Cupin_sf"/>
</dbReference>
<gene>
    <name evidence="1" type="ORF">ACFFGG_08810</name>
</gene>
<evidence type="ECO:0000313" key="1">
    <source>
        <dbReference type="EMBL" id="MFC0592656.1"/>
    </source>
</evidence>
<name>A0ABV6PS38_9BURK</name>
<keyword evidence="2" id="KW-1185">Reference proteome</keyword>
<dbReference type="Proteomes" id="UP001589834">
    <property type="component" value="Unassembled WGS sequence"/>
</dbReference>
<evidence type="ECO:0000313" key="2">
    <source>
        <dbReference type="Proteomes" id="UP001589834"/>
    </source>
</evidence>
<sequence>MTGVLDGVRVLELGQVLAGQIADEPVSAKAGDSVVAPEGRSFGYAASGINPVHAIVVHTHT</sequence>
<dbReference type="SUPFAM" id="SSF51182">
    <property type="entry name" value="RmlC-like cupins"/>
    <property type="match status" value="1"/>
</dbReference>
<reference evidence="1 2" key="1">
    <citation type="submission" date="2024-09" db="EMBL/GenBank/DDBJ databases">
        <authorList>
            <person name="Sun Q."/>
            <person name="Mori K."/>
        </authorList>
    </citation>
    <scope>NUCLEOTIDE SEQUENCE [LARGE SCALE GENOMIC DNA]</scope>
    <source>
        <strain evidence="1 2">NCAIM B.02336</strain>
    </source>
</reference>
<accession>A0ABV6PS38</accession>
<proteinExistence type="predicted"/>
<comment type="caution">
    <text evidence="1">The sequence shown here is derived from an EMBL/GenBank/DDBJ whole genome shotgun (WGS) entry which is preliminary data.</text>
</comment>
<organism evidence="1 2">
    <name type="scientific">Ottowia pentelensis</name>
    <dbReference type="NCBI Taxonomy" id="511108"/>
    <lineage>
        <taxon>Bacteria</taxon>
        <taxon>Pseudomonadati</taxon>
        <taxon>Pseudomonadota</taxon>
        <taxon>Betaproteobacteria</taxon>
        <taxon>Burkholderiales</taxon>
        <taxon>Comamonadaceae</taxon>
        <taxon>Ottowia</taxon>
    </lineage>
</organism>
<dbReference type="EMBL" id="JBHLTN010000016">
    <property type="protein sequence ID" value="MFC0592656.1"/>
    <property type="molecule type" value="Genomic_DNA"/>
</dbReference>
<protein>
    <submittedName>
        <fullName evidence="1">Uncharacterized protein</fullName>
    </submittedName>
</protein>